<dbReference type="AlphaFoldDB" id="A0A7V3JAQ2"/>
<evidence type="ECO:0000313" key="2">
    <source>
        <dbReference type="EMBL" id="HFZ09247.1"/>
    </source>
</evidence>
<accession>A0A7V3JAQ2</accession>
<evidence type="ECO:0000256" key="1">
    <source>
        <dbReference type="SAM" id="Coils"/>
    </source>
</evidence>
<dbReference type="EMBL" id="DTGG01000121">
    <property type="protein sequence ID" value="HFZ09247.1"/>
    <property type="molecule type" value="Genomic_DNA"/>
</dbReference>
<name>A0A7V3JAQ2_UNCC3</name>
<sequence length="379" mass="41790">MPNGKIISPEAPTRDIMIEKLGEQDPGAWAWLGARRAGEVSEAAPLQRFTSALFNLLQQQQLMQAQKIATPAEPGMPPAIQRSIREAEAGALTPGITQIRDIMEQARAISKEVETAQQRAQENARNLIKDTYTMLGPAGFKQMSDKEKRNLERLAGYPRGFIDLLPEPAPTWETKTVGKSLLRINPITGETQLLYKEPEEPEEDEPLTYTEAEALGVPYGTTKKQARGLVPMSATARNTLLQIKQAQNIVKEIEDLTTKLDLPDSPIERLTKGANLRLGALLHTNVDAATFEARKEALLATLSRATGEKGVLTDKDIERIRTTMPSLTDTKAVAKSKINQLRTLFKEFESTAQSVFTQPVTAPTTALPSVEDYLTQMGF</sequence>
<feature type="coiled-coil region" evidence="1">
    <location>
        <begin position="99"/>
        <end position="130"/>
    </location>
</feature>
<comment type="caution">
    <text evidence="2">The sequence shown here is derived from an EMBL/GenBank/DDBJ whole genome shotgun (WGS) entry which is preliminary data.</text>
</comment>
<proteinExistence type="predicted"/>
<keyword evidence="1" id="KW-0175">Coiled coil</keyword>
<organism evidence="2">
    <name type="scientific">candidate division CPR3 bacterium</name>
    <dbReference type="NCBI Taxonomy" id="2268181"/>
    <lineage>
        <taxon>Bacteria</taxon>
        <taxon>Bacteria division CPR3</taxon>
    </lineage>
</organism>
<protein>
    <submittedName>
        <fullName evidence="2">Uncharacterized protein</fullName>
    </submittedName>
</protein>
<reference evidence="2" key="1">
    <citation type="journal article" date="2020" name="mSystems">
        <title>Genome- and Community-Level Interaction Insights into Carbon Utilization and Element Cycling Functions of Hydrothermarchaeota in Hydrothermal Sediment.</title>
        <authorList>
            <person name="Zhou Z."/>
            <person name="Liu Y."/>
            <person name="Xu W."/>
            <person name="Pan J."/>
            <person name="Luo Z.H."/>
            <person name="Li M."/>
        </authorList>
    </citation>
    <scope>NUCLEOTIDE SEQUENCE [LARGE SCALE GENOMIC DNA]</scope>
    <source>
        <strain evidence="2">SpSt-757</strain>
    </source>
</reference>
<gene>
    <name evidence="2" type="ORF">ENV41_03860</name>
</gene>